<organism evidence="1 2">
    <name type="scientific">Sulfurisphaera ohwakuensis</name>
    <dbReference type="NCBI Taxonomy" id="69656"/>
    <lineage>
        <taxon>Archaea</taxon>
        <taxon>Thermoproteota</taxon>
        <taxon>Thermoprotei</taxon>
        <taxon>Sulfolobales</taxon>
        <taxon>Sulfolobaceae</taxon>
        <taxon>Sulfurisphaera</taxon>
    </lineage>
</organism>
<dbReference type="GeneID" id="42801535"/>
<dbReference type="EMBL" id="JACHFY010000005">
    <property type="protein sequence ID" value="MBB5253523.1"/>
    <property type="molecule type" value="Genomic_DNA"/>
</dbReference>
<accession>A0A7J9RRI5</accession>
<dbReference type="AlphaFoldDB" id="A0A7J9RRI5"/>
<proteinExistence type="predicted"/>
<gene>
    <name evidence="1" type="ORF">HNQ62_001292</name>
</gene>
<evidence type="ECO:0000313" key="1">
    <source>
        <dbReference type="EMBL" id="MBB5253523.1"/>
    </source>
</evidence>
<protein>
    <submittedName>
        <fullName evidence="1">Uncharacterized protein</fullName>
    </submittedName>
</protein>
<sequence length="55" mass="6555">MNITIYLSVPIKITVIFITSHAFSSQQLQIHEKRKYKCMPRRISMEYLAIIIEKE</sequence>
<dbReference type="Proteomes" id="UP000582213">
    <property type="component" value="Unassembled WGS sequence"/>
</dbReference>
<dbReference type="RefSeq" id="WP_196772260.1">
    <property type="nucleotide sequence ID" value="NZ_CP045484.1"/>
</dbReference>
<comment type="caution">
    <text evidence="1">The sequence shown here is derived from an EMBL/GenBank/DDBJ whole genome shotgun (WGS) entry which is preliminary data.</text>
</comment>
<evidence type="ECO:0000313" key="2">
    <source>
        <dbReference type="Proteomes" id="UP000582213"/>
    </source>
</evidence>
<name>A0A7J9RRI5_SULOH</name>
<reference evidence="1 2" key="1">
    <citation type="submission" date="2020-08" db="EMBL/GenBank/DDBJ databases">
        <title>Genomic Encyclopedia of Type Strains, Phase IV (KMG-IV): sequencing the most valuable type-strain genomes for metagenomic binning, comparative biology and taxonomic classification.</title>
        <authorList>
            <person name="Goeker M."/>
        </authorList>
    </citation>
    <scope>NUCLEOTIDE SEQUENCE [LARGE SCALE GENOMIC DNA]</scope>
    <source>
        <strain evidence="1 2">DSM 12421</strain>
    </source>
</reference>